<keyword evidence="3" id="KW-0418">Kinase</keyword>
<dbReference type="OrthoDB" id="7867639at2759"/>
<evidence type="ECO:0000313" key="2">
    <source>
        <dbReference type="Proteomes" id="UP001652661"/>
    </source>
</evidence>
<organism evidence="2 3">
    <name type="scientific">Drosophila kikkawai</name>
    <name type="common">Fruit fly</name>
    <dbReference type="NCBI Taxonomy" id="30033"/>
    <lineage>
        <taxon>Eukaryota</taxon>
        <taxon>Metazoa</taxon>
        <taxon>Ecdysozoa</taxon>
        <taxon>Arthropoda</taxon>
        <taxon>Hexapoda</taxon>
        <taxon>Insecta</taxon>
        <taxon>Pterygota</taxon>
        <taxon>Neoptera</taxon>
        <taxon>Endopterygota</taxon>
        <taxon>Diptera</taxon>
        <taxon>Brachycera</taxon>
        <taxon>Muscomorpha</taxon>
        <taxon>Ephydroidea</taxon>
        <taxon>Drosophilidae</taxon>
        <taxon>Drosophila</taxon>
        <taxon>Sophophora</taxon>
    </lineage>
</organism>
<dbReference type="GeneID" id="108078517"/>
<feature type="region of interest" description="Disordered" evidence="1">
    <location>
        <begin position="1"/>
        <end position="74"/>
    </location>
</feature>
<keyword evidence="3" id="KW-0808">Transferase</keyword>
<keyword evidence="2" id="KW-1185">Reference proteome</keyword>
<evidence type="ECO:0000256" key="1">
    <source>
        <dbReference type="SAM" id="MobiDB-lite"/>
    </source>
</evidence>
<dbReference type="RefSeq" id="XP_017027916.1">
    <property type="nucleotide sequence ID" value="XM_017172427.3"/>
</dbReference>
<dbReference type="OMA" id="TIKCASA"/>
<dbReference type="AlphaFoldDB" id="A0A6P4IY68"/>
<evidence type="ECO:0000313" key="3">
    <source>
        <dbReference type="RefSeq" id="XP_017027916.1"/>
    </source>
</evidence>
<gene>
    <name evidence="3" type="primary">LOC108078517</name>
</gene>
<proteinExistence type="predicted"/>
<protein>
    <submittedName>
        <fullName evidence="3">Probable cyclin-dependent serine/threonine-protein kinase DDB_G0278487</fullName>
    </submittedName>
</protein>
<sequence>MSFEEIVPQQDLPKQQPAEEEEEVEEALEAEDEAEPEDGDEEQEQEQEQEQSSSEEEKDPFELLDESEPDDEEEQAMYKEYLEVIKEIDDQNLAIQDLNAIATQLRCKRCKTYKDREEYKRLRICQEQQDIHLRQLINRAARLQNFGSRRLYGEVEMEVTDAEQSCFFAGLATTSLPACPLAEDEEDCCNKGCCWESDSDSDWEHDDPDCWTEF</sequence>
<accession>A0A6P4IY68</accession>
<reference evidence="3" key="1">
    <citation type="submission" date="2025-08" db="UniProtKB">
        <authorList>
            <consortium name="RefSeq"/>
        </authorList>
    </citation>
    <scope>IDENTIFICATION</scope>
    <source>
        <strain evidence="3">14028-0561.14</strain>
        <tissue evidence="3">Whole fly</tissue>
    </source>
</reference>
<dbReference type="Proteomes" id="UP001652661">
    <property type="component" value="Chromosome 3L"/>
</dbReference>
<feature type="compositionally biased region" description="Acidic residues" evidence="1">
    <location>
        <begin position="18"/>
        <end position="74"/>
    </location>
</feature>
<name>A0A6P4IY68_DROKI</name>